<keyword evidence="2" id="KW-1133">Transmembrane helix</keyword>
<sequence length="80" mass="8985">MEGPVINEKPHGAGPPPTTDSSLGHVRPYRSHSEIFLDRIYLALKGFAWMVLQGFWCCPGILLAWPMTTGNPRKISYLPY</sequence>
<feature type="transmembrane region" description="Helical" evidence="2">
    <location>
        <begin position="46"/>
        <end position="65"/>
    </location>
</feature>
<evidence type="ECO:0000313" key="4">
    <source>
        <dbReference type="Proteomes" id="UP000264820"/>
    </source>
</evidence>
<reference evidence="3" key="1">
    <citation type="submission" date="2025-08" db="UniProtKB">
        <authorList>
            <consortium name="Ensembl"/>
        </authorList>
    </citation>
    <scope>IDENTIFICATION</scope>
</reference>
<keyword evidence="2" id="KW-0472">Membrane</keyword>
<evidence type="ECO:0000256" key="2">
    <source>
        <dbReference type="SAM" id="Phobius"/>
    </source>
</evidence>
<evidence type="ECO:0000313" key="3">
    <source>
        <dbReference type="Ensembl" id="ENSHCOP00000020487.1"/>
    </source>
</evidence>
<accession>A0A3Q2Z3B5</accession>
<reference evidence="3" key="2">
    <citation type="submission" date="2025-09" db="UniProtKB">
        <authorList>
            <consortium name="Ensembl"/>
        </authorList>
    </citation>
    <scope>IDENTIFICATION</scope>
</reference>
<dbReference type="Ensembl" id="ENSHCOT00000006059.1">
    <property type="protein sequence ID" value="ENSHCOP00000020487.1"/>
    <property type="gene ID" value="ENSHCOG00000006606.1"/>
</dbReference>
<keyword evidence="4" id="KW-1185">Reference proteome</keyword>
<dbReference type="Proteomes" id="UP000264820">
    <property type="component" value="Unplaced"/>
</dbReference>
<organism evidence="3 4">
    <name type="scientific">Hippocampus comes</name>
    <name type="common">Tiger tail seahorse</name>
    <dbReference type="NCBI Taxonomy" id="109280"/>
    <lineage>
        <taxon>Eukaryota</taxon>
        <taxon>Metazoa</taxon>
        <taxon>Chordata</taxon>
        <taxon>Craniata</taxon>
        <taxon>Vertebrata</taxon>
        <taxon>Euteleostomi</taxon>
        <taxon>Actinopterygii</taxon>
        <taxon>Neopterygii</taxon>
        <taxon>Teleostei</taxon>
        <taxon>Neoteleostei</taxon>
        <taxon>Acanthomorphata</taxon>
        <taxon>Syngnathiaria</taxon>
        <taxon>Syngnathiformes</taxon>
        <taxon>Syngnathoidei</taxon>
        <taxon>Syngnathidae</taxon>
        <taxon>Hippocampus</taxon>
    </lineage>
</organism>
<protein>
    <submittedName>
        <fullName evidence="3">Uncharacterized protein</fullName>
    </submittedName>
</protein>
<feature type="region of interest" description="Disordered" evidence="1">
    <location>
        <begin position="1"/>
        <end position="25"/>
    </location>
</feature>
<evidence type="ECO:0000256" key="1">
    <source>
        <dbReference type="SAM" id="MobiDB-lite"/>
    </source>
</evidence>
<name>A0A3Q2Z3B5_HIPCM</name>
<dbReference type="AlphaFoldDB" id="A0A3Q2Z3B5"/>
<keyword evidence="2" id="KW-0812">Transmembrane</keyword>
<proteinExistence type="predicted"/>